<dbReference type="InterPro" id="IPR001138">
    <property type="entry name" value="Zn2Cys6_DnaBD"/>
</dbReference>
<dbReference type="PROSITE" id="PS00463">
    <property type="entry name" value="ZN2_CY6_FUNGAL_1"/>
    <property type="match status" value="1"/>
</dbReference>
<evidence type="ECO:0000256" key="4">
    <source>
        <dbReference type="ARBA" id="ARBA00023125"/>
    </source>
</evidence>
<proteinExistence type="predicted"/>
<evidence type="ECO:0000256" key="1">
    <source>
        <dbReference type="ARBA" id="ARBA00022723"/>
    </source>
</evidence>
<dbReference type="SMART" id="SM00066">
    <property type="entry name" value="GAL4"/>
    <property type="match status" value="1"/>
</dbReference>
<dbReference type="GO" id="GO:0000981">
    <property type="term" value="F:DNA-binding transcription factor activity, RNA polymerase II-specific"/>
    <property type="evidence" value="ECO:0007669"/>
    <property type="project" value="InterPro"/>
</dbReference>
<dbReference type="EMBL" id="LN890560">
    <property type="protein sequence ID" value="CUS20783.1"/>
    <property type="molecule type" value="Genomic_DNA"/>
</dbReference>
<keyword evidence="4" id="KW-0238">DNA-binding</keyword>
<dbReference type="GO" id="GO:0008270">
    <property type="term" value="F:zinc ion binding"/>
    <property type="evidence" value="ECO:0007669"/>
    <property type="project" value="InterPro"/>
</dbReference>
<dbReference type="CDD" id="cd12148">
    <property type="entry name" value="fungal_TF_MHR"/>
    <property type="match status" value="1"/>
</dbReference>
<protein>
    <submittedName>
        <fullName evidence="9">LAQU0S01e14554g1_1</fullName>
    </submittedName>
</protein>
<dbReference type="GO" id="GO:0045944">
    <property type="term" value="P:positive regulation of transcription by RNA polymerase II"/>
    <property type="evidence" value="ECO:0007669"/>
    <property type="project" value="TreeGrafter"/>
</dbReference>
<gene>
    <name evidence="9" type="ORF">LAQU0_S01e14554g</name>
</gene>
<dbReference type="PANTHER" id="PTHR31069">
    <property type="entry name" value="OLEATE-ACTIVATED TRANSCRIPTION FACTOR 1-RELATED"/>
    <property type="match status" value="1"/>
</dbReference>
<evidence type="ECO:0000313" key="10">
    <source>
        <dbReference type="Proteomes" id="UP000236544"/>
    </source>
</evidence>
<dbReference type="OrthoDB" id="2943660at2759"/>
<name>A0A0N7MKY6_9SACH</name>
<evidence type="ECO:0000256" key="5">
    <source>
        <dbReference type="ARBA" id="ARBA00023163"/>
    </source>
</evidence>
<dbReference type="Proteomes" id="UP000236544">
    <property type="component" value="Unassembled WGS sequence"/>
</dbReference>
<dbReference type="PANTHER" id="PTHR31069:SF29">
    <property type="entry name" value="OLEATE-ACTIVATED TRANSCRIPTION FACTOR 1-RELATED"/>
    <property type="match status" value="1"/>
</dbReference>
<evidence type="ECO:0000256" key="3">
    <source>
        <dbReference type="ARBA" id="ARBA00023015"/>
    </source>
</evidence>
<feature type="region of interest" description="Disordered" evidence="7">
    <location>
        <begin position="792"/>
        <end position="816"/>
    </location>
</feature>
<accession>A0A0N7MKY6</accession>
<evidence type="ECO:0000313" key="9">
    <source>
        <dbReference type="EMBL" id="CUS20783.1"/>
    </source>
</evidence>
<dbReference type="GO" id="GO:0000978">
    <property type="term" value="F:RNA polymerase II cis-regulatory region sequence-specific DNA binding"/>
    <property type="evidence" value="ECO:0007669"/>
    <property type="project" value="TreeGrafter"/>
</dbReference>
<sequence length="847" mass="96778">MDRIGLTNSASSDSLEFSVHSKKSRLRLSFVCRNCRKRKIKCDKVQPKCGRCAKLGLECNYDLSEQLSLKKTPGRPVTIHEQLEELEHKFEDMRHSLNLSGVRTWNENSITRSKPIKINFFVGLQPNCFESVFKRDCKPFSDMGMIQKHKRLNPFLKFVTRSFKPLNYAVKKILQSVGDSLDPHSDELESVAEILFLTPQVREILKQHSMNPEGITQETTNAIRRCLLEKGSRSDEKSLFEPVDLEFCSSRMSQAEIIDQIVAVLPPRDQIEHLLAYFMKVVYPLVPYVNKSCFVRRVTETIKYSENGKVVGLNIGDYQDAIRKIGCMAIFLVVLRISHTALTLVKDLPHNGEHLDQFISASQKCLAHLITLSHKTNEDILSCLILMRWSLIYSPTEGEVVAGSVTDMLLSLIVNHAIRIGLYRDRIQADSPKKNDKMETYFVHYRAKLWMGSLILLRSDLFLKGNFPVVSPEYAAMAPKEENPESYEDDAEAQIHRILHKQLGIYSKMSILDKLTLQVEESTDIEEIYSKIRRLEYELQSYCPLSGVENLNKTTLEKTIMQSMNNALYFKVNVMVKIYFLAIRASVVAALERQITEALTGTECLSLKYREVTAECFESAVDLCEILCAYMSVADDDQNSPVMPDHRYILNQIVQIGIFRVSYYFIGVILTLLQVKNGLESFMWQNENKQSLVTEIEHKISVIDSTSKTIFQSVQKLIHLGSHTLSDRYFTSFKQFLFLEYAMQVIQNEINPHTPSRLREVLGDIGLPVAMDYSSSDWEKFANYVKKAIGQDEPTPPFPSSDDIPSAPSTHAKTAPNDSALDTMLLFDDEINIQNMLDGDYTWTDFI</sequence>
<evidence type="ECO:0000256" key="6">
    <source>
        <dbReference type="ARBA" id="ARBA00023242"/>
    </source>
</evidence>
<dbReference type="AlphaFoldDB" id="A0A0N7MKY6"/>
<dbReference type="SUPFAM" id="SSF57701">
    <property type="entry name" value="Zn2/Cys6 DNA-binding domain"/>
    <property type="match status" value="1"/>
</dbReference>
<organism evidence="9 10">
    <name type="scientific">Lachancea quebecensis</name>
    <dbReference type="NCBI Taxonomy" id="1654605"/>
    <lineage>
        <taxon>Eukaryota</taxon>
        <taxon>Fungi</taxon>
        <taxon>Dikarya</taxon>
        <taxon>Ascomycota</taxon>
        <taxon>Saccharomycotina</taxon>
        <taxon>Saccharomycetes</taxon>
        <taxon>Saccharomycetales</taxon>
        <taxon>Saccharomycetaceae</taxon>
        <taxon>Lachancea</taxon>
    </lineage>
</organism>
<keyword evidence="10" id="KW-1185">Reference proteome</keyword>
<dbReference type="Gene3D" id="4.10.240.10">
    <property type="entry name" value="Zn(2)-C6 fungal-type DNA-binding domain"/>
    <property type="match status" value="1"/>
</dbReference>
<keyword evidence="2" id="KW-0862">Zinc</keyword>
<dbReference type="CDD" id="cd00067">
    <property type="entry name" value="GAL4"/>
    <property type="match status" value="1"/>
</dbReference>
<keyword evidence="3" id="KW-0805">Transcription regulation</keyword>
<dbReference type="GO" id="GO:0005634">
    <property type="term" value="C:nucleus"/>
    <property type="evidence" value="ECO:0007669"/>
    <property type="project" value="TreeGrafter"/>
</dbReference>
<dbReference type="InterPro" id="IPR036864">
    <property type="entry name" value="Zn2-C6_fun-type_DNA-bd_sf"/>
</dbReference>
<feature type="domain" description="Zn(2)-C6 fungal-type" evidence="8">
    <location>
        <begin position="31"/>
        <end position="61"/>
    </location>
</feature>
<dbReference type="Pfam" id="PF00172">
    <property type="entry name" value="Zn_clus"/>
    <property type="match status" value="1"/>
</dbReference>
<keyword evidence="1" id="KW-0479">Metal-binding</keyword>
<dbReference type="PROSITE" id="PS50048">
    <property type="entry name" value="ZN2_CY6_FUNGAL_2"/>
    <property type="match status" value="1"/>
</dbReference>
<dbReference type="InterPro" id="IPR050675">
    <property type="entry name" value="OAF3"/>
</dbReference>
<reference evidence="10" key="1">
    <citation type="submission" date="2015-10" db="EMBL/GenBank/DDBJ databases">
        <authorList>
            <person name="Devillers H."/>
        </authorList>
    </citation>
    <scope>NUCLEOTIDE SEQUENCE [LARGE SCALE GENOMIC DNA]</scope>
</reference>
<evidence type="ECO:0000259" key="8">
    <source>
        <dbReference type="PROSITE" id="PS50048"/>
    </source>
</evidence>
<evidence type="ECO:0000256" key="7">
    <source>
        <dbReference type="SAM" id="MobiDB-lite"/>
    </source>
</evidence>
<keyword evidence="5" id="KW-0804">Transcription</keyword>
<evidence type="ECO:0000256" key="2">
    <source>
        <dbReference type="ARBA" id="ARBA00022833"/>
    </source>
</evidence>
<keyword evidence="6" id="KW-0539">Nucleus</keyword>